<feature type="domain" description="Myb-like" evidence="2">
    <location>
        <begin position="22"/>
        <end position="58"/>
    </location>
</feature>
<name>A0A139AAQ3_GONPJ</name>
<dbReference type="PANTHER" id="PTHR41733">
    <property type="entry name" value="UBIQUITIN-ASSOCIATED/TRANSLATION ELONGATION FACTOR EF1B, N-TERMINAL, EUKARYOTE"/>
    <property type="match status" value="1"/>
</dbReference>
<dbReference type="Proteomes" id="UP000070544">
    <property type="component" value="Unassembled WGS sequence"/>
</dbReference>
<dbReference type="InterPro" id="IPR001005">
    <property type="entry name" value="SANT/Myb"/>
</dbReference>
<reference evidence="3 4" key="1">
    <citation type="journal article" date="2015" name="Genome Biol. Evol.">
        <title>Phylogenomic analyses indicate that early fungi evolved digesting cell walls of algal ancestors of land plants.</title>
        <authorList>
            <person name="Chang Y."/>
            <person name="Wang S."/>
            <person name="Sekimoto S."/>
            <person name="Aerts A.L."/>
            <person name="Choi C."/>
            <person name="Clum A."/>
            <person name="LaButti K.M."/>
            <person name="Lindquist E.A."/>
            <person name="Yee Ngan C."/>
            <person name="Ohm R.A."/>
            <person name="Salamov A.A."/>
            <person name="Grigoriev I.V."/>
            <person name="Spatafora J.W."/>
            <person name="Berbee M.L."/>
        </authorList>
    </citation>
    <scope>NUCLEOTIDE SEQUENCE [LARGE SCALE GENOMIC DNA]</scope>
    <source>
        <strain evidence="3 4">JEL478</strain>
    </source>
</reference>
<evidence type="ECO:0000313" key="4">
    <source>
        <dbReference type="Proteomes" id="UP000070544"/>
    </source>
</evidence>
<dbReference type="AlphaFoldDB" id="A0A139AAQ3"/>
<sequence>MTGTAALPYSPSLWNYSLSPGWTEQEVQVFRNAVMKFGVGNWAGIITSGCLPGKTNSQMNLQLQRILGQQSIAEFQGIHMDPETVGKLNSERRDVTRKNGLIVHTGKKLTRNEILQKVEGNRAKHEISEIERDVIELPTPLDPGEIPALLEQKRTRLKQLELQLQEVRQQITERTAYLVGQEQQL</sequence>
<evidence type="ECO:0000259" key="2">
    <source>
        <dbReference type="Pfam" id="PF00249"/>
    </source>
</evidence>
<dbReference type="PANTHER" id="PTHR41733:SF1">
    <property type="entry name" value="CHROMOSOME UNDETERMINED SCAFFOLD_30, WHOLE GENOME SHOTGUN SEQUENCE"/>
    <property type="match status" value="1"/>
</dbReference>
<dbReference type="Gene3D" id="1.10.10.60">
    <property type="entry name" value="Homeodomain-like"/>
    <property type="match status" value="1"/>
</dbReference>
<dbReference type="OMA" id="IQGPHIK"/>
<dbReference type="SUPFAM" id="SSF46689">
    <property type="entry name" value="Homeodomain-like"/>
    <property type="match status" value="1"/>
</dbReference>
<feature type="coiled-coil region" evidence="1">
    <location>
        <begin position="150"/>
        <end position="177"/>
    </location>
</feature>
<protein>
    <recommendedName>
        <fullName evidence="2">Myb-like domain-containing protein</fullName>
    </recommendedName>
</protein>
<organism evidence="3 4">
    <name type="scientific">Gonapodya prolifera (strain JEL478)</name>
    <name type="common">Monoblepharis prolifera</name>
    <dbReference type="NCBI Taxonomy" id="1344416"/>
    <lineage>
        <taxon>Eukaryota</taxon>
        <taxon>Fungi</taxon>
        <taxon>Fungi incertae sedis</taxon>
        <taxon>Chytridiomycota</taxon>
        <taxon>Chytridiomycota incertae sedis</taxon>
        <taxon>Monoblepharidomycetes</taxon>
        <taxon>Monoblepharidales</taxon>
        <taxon>Gonapodyaceae</taxon>
        <taxon>Gonapodya</taxon>
    </lineage>
</organism>
<dbReference type="InterPro" id="IPR009057">
    <property type="entry name" value="Homeodomain-like_sf"/>
</dbReference>
<proteinExistence type="predicted"/>
<dbReference type="EMBL" id="KQ965773">
    <property type="protein sequence ID" value="KXS13886.1"/>
    <property type="molecule type" value="Genomic_DNA"/>
</dbReference>
<keyword evidence="1" id="KW-0175">Coiled coil</keyword>
<evidence type="ECO:0000313" key="3">
    <source>
        <dbReference type="EMBL" id="KXS13886.1"/>
    </source>
</evidence>
<gene>
    <name evidence="3" type="ORF">M427DRAFT_136185</name>
</gene>
<dbReference type="OrthoDB" id="608866at2759"/>
<evidence type="ECO:0000256" key="1">
    <source>
        <dbReference type="SAM" id="Coils"/>
    </source>
</evidence>
<dbReference type="Pfam" id="PF00249">
    <property type="entry name" value="Myb_DNA-binding"/>
    <property type="match status" value="1"/>
</dbReference>
<dbReference type="STRING" id="1344416.A0A139AAQ3"/>
<keyword evidence="4" id="KW-1185">Reference proteome</keyword>
<accession>A0A139AAQ3</accession>
<dbReference type="CDD" id="cd00167">
    <property type="entry name" value="SANT"/>
    <property type="match status" value="1"/>
</dbReference>